<proteinExistence type="predicted"/>
<dbReference type="EMBL" id="KN837342">
    <property type="protein sequence ID" value="KIJ27238.1"/>
    <property type="molecule type" value="Genomic_DNA"/>
</dbReference>
<keyword evidence="1" id="KW-0732">Signal</keyword>
<organism evidence="2 3">
    <name type="scientific">Sphaerobolus stellatus (strain SS14)</name>
    <dbReference type="NCBI Taxonomy" id="990650"/>
    <lineage>
        <taxon>Eukaryota</taxon>
        <taxon>Fungi</taxon>
        <taxon>Dikarya</taxon>
        <taxon>Basidiomycota</taxon>
        <taxon>Agaricomycotina</taxon>
        <taxon>Agaricomycetes</taxon>
        <taxon>Phallomycetidae</taxon>
        <taxon>Geastrales</taxon>
        <taxon>Sphaerobolaceae</taxon>
        <taxon>Sphaerobolus</taxon>
    </lineage>
</organism>
<gene>
    <name evidence="2" type="ORF">M422DRAFT_37892</name>
</gene>
<sequence length="111" mass="11716">MLFKSALTLAVFVSVASAWEIMLFEPGGGDANNCQAGGTTVSGNISTCIQDLASVNIQSAQVISDPEGCAFEMWDGSNCSGVQNNAQGPNFCFNALHPIGKADYHFLLRLI</sequence>
<accession>A0A0C9TDD0</accession>
<dbReference type="AlphaFoldDB" id="A0A0C9TDD0"/>
<protein>
    <submittedName>
        <fullName evidence="2">Uncharacterized protein</fullName>
    </submittedName>
</protein>
<evidence type="ECO:0000256" key="1">
    <source>
        <dbReference type="SAM" id="SignalP"/>
    </source>
</evidence>
<keyword evidence="3" id="KW-1185">Reference proteome</keyword>
<name>A0A0C9TDD0_SPHS4</name>
<evidence type="ECO:0000313" key="3">
    <source>
        <dbReference type="Proteomes" id="UP000054279"/>
    </source>
</evidence>
<dbReference type="HOGENOM" id="CLU_147565_0_0_1"/>
<feature type="signal peptide" evidence="1">
    <location>
        <begin position="1"/>
        <end position="18"/>
    </location>
</feature>
<dbReference type="Proteomes" id="UP000054279">
    <property type="component" value="Unassembled WGS sequence"/>
</dbReference>
<reference evidence="2 3" key="1">
    <citation type="submission" date="2014-06" db="EMBL/GenBank/DDBJ databases">
        <title>Evolutionary Origins and Diversification of the Mycorrhizal Mutualists.</title>
        <authorList>
            <consortium name="DOE Joint Genome Institute"/>
            <consortium name="Mycorrhizal Genomics Consortium"/>
            <person name="Kohler A."/>
            <person name="Kuo A."/>
            <person name="Nagy L.G."/>
            <person name="Floudas D."/>
            <person name="Copeland A."/>
            <person name="Barry K.W."/>
            <person name="Cichocki N."/>
            <person name="Veneault-Fourrey C."/>
            <person name="LaButti K."/>
            <person name="Lindquist E.A."/>
            <person name="Lipzen A."/>
            <person name="Lundell T."/>
            <person name="Morin E."/>
            <person name="Murat C."/>
            <person name="Riley R."/>
            <person name="Ohm R."/>
            <person name="Sun H."/>
            <person name="Tunlid A."/>
            <person name="Henrissat B."/>
            <person name="Grigoriev I.V."/>
            <person name="Hibbett D.S."/>
            <person name="Martin F."/>
        </authorList>
    </citation>
    <scope>NUCLEOTIDE SEQUENCE [LARGE SCALE GENOMIC DNA]</scope>
    <source>
        <strain evidence="2 3">SS14</strain>
    </source>
</reference>
<feature type="chain" id="PRO_5002203704" evidence="1">
    <location>
        <begin position="19"/>
        <end position="111"/>
    </location>
</feature>
<evidence type="ECO:0000313" key="2">
    <source>
        <dbReference type="EMBL" id="KIJ27238.1"/>
    </source>
</evidence>